<evidence type="ECO:0000256" key="1">
    <source>
        <dbReference type="ARBA" id="ARBA00004141"/>
    </source>
</evidence>
<feature type="domain" description="EamA" evidence="7">
    <location>
        <begin position="21"/>
        <end position="158"/>
    </location>
</feature>
<protein>
    <submittedName>
        <fullName evidence="8">DMT family transporter</fullName>
    </submittedName>
</protein>
<evidence type="ECO:0000256" key="4">
    <source>
        <dbReference type="ARBA" id="ARBA00022989"/>
    </source>
</evidence>
<feature type="transmembrane region" description="Helical" evidence="6">
    <location>
        <begin position="267"/>
        <end position="286"/>
    </location>
</feature>
<organism evidence="8 9">
    <name type="scientific">Nitrogeniibacter mangrovi</name>
    <dbReference type="NCBI Taxonomy" id="2016596"/>
    <lineage>
        <taxon>Bacteria</taxon>
        <taxon>Pseudomonadati</taxon>
        <taxon>Pseudomonadota</taxon>
        <taxon>Betaproteobacteria</taxon>
        <taxon>Rhodocyclales</taxon>
        <taxon>Zoogloeaceae</taxon>
        <taxon>Nitrogeniibacter</taxon>
    </lineage>
</organism>
<feature type="transmembrane region" description="Helical" evidence="6">
    <location>
        <begin position="87"/>
        <end position="107"/>
    </location>
</feature>
<dbReference type="InterPro" id="IPR037185">
    <property type="entry name" value="EmrE-like"/>
</dbReference>
<keyword evidence="9" id="KW-1185">Reference proteome</keyword>
<comment type="subcellular location">
    <subcellularLocation>
        <location evidence="1">Membrane</location>
        <topology evidence="1">Multi-pass membrane protein</topology>
    </subcellularLocation>
</comment>
<dbReference type="Proteomes" id="UP000501991">
    <property type="component" value="Chromosome"/>
</dbReference>
<feature type="transmembrane region" description="Helical" evidence="6">
    <location>
        <begin position="169"/>
        <end position="192"/>
    </location>
</feature>
<evidence type="ECO:0000313" key="8">
    <source>
        <dbReference type="EMBL" id="QID19328.1"/>
    </source>
</evidence>
<feature type="transmembrane region" description="Helical" evidence="6">
    <location>
        <begin position="15"/>
        <end position="34"/>
    </location>
</feature>
<dbReference type="PANTHER" id="PTHR32322:SF2">
    <property type="entry name" value="EAMA DOMAIN-CONTAINING PROTEIN"/>
    <property type="match status" value="1"/>
</dbReference>
<feature type="transmembrane region" description="Helical" evidence="6">
    <location>
        <begin position="292"/>
        <end position="311"/>
    </location>
</feature>
<feature type="domain" description="EamA" evidence="7">
    <location>
        <begin position="174"/>
        <end position="308"/>
    </location>
</feature>
<name>A0A6C1B9A2_9RHOO</name>
<dbReference type="SUPFAM" id="SSF103481">
    <property type="entry name" value="Multidrug resistance efflux transporter EmrE"/>
    <property type="match status" value="2"/>
</dbReference>
<reference evidence="8 9" key="1">
    <citation type="submission" date="2020-02" db="EMBL/GenBank/DDBJ databases">
        <title>Nitrogenibacter mangrovi gen. nov., sp. nov. isolated from mangrove sediment, a denitrifying betaproteobacterium.</title>
        <authorList>
            <person name="Liao H."/>
            <person name="Tian Y."/>
        </authorList>
    </citation>
    <scope>NUCLEOTIDE SEQUENCE [LARGE SCALE GENOMIC DNA]</scope>
    <source>
        <strain evidence="8 9">M9-3-2</strain>
    </source>
</reference>
<dbReference type="Gene3D" id="1.10.3730.20">
    <property type="match status" value="1"/>
</dbReference>
<dbReference type="InterPro" id="IPR000620">
    <property type="entry name" value="EamA_dom"/>
</dbReference>
<keyword evidence="5 6" id="KW-0472">Membrane</keyword>
<comment type="similarity">
    <text evidence="2">Belongs to the EamA transporter family.</text>
</comment>
<proteinExistence type="inferred from homology"/>
<dbReference type="RefSeq" id="WP_173767822.1">
    <property type="nucleotide sequence ID" value="NZ_CP048836.1"/>
</dbReference>
<dbReference type="GO" id="GO:0016020">
    <property type="term" value="C:membrane"/>
    <property type="evidence" value="ECO:0007669"/>
    <property type="project" value="UniProtKB-SubCell"/>
</dbReference>
<feature type="transmembrane region" description="Helical" evidence="6">
    <location>
        <begin position="204"/>
        <end position="224"/>
    </location>
</feature>
<dbReference type="PANTHER" id="PTHR32322">
    <property type="entry name" value="INNER MEMBRANE TRANSPORTER"/>
    <property type="match status" value="1"/>
</dbReference>
<dbReference type="Pfam" id="PF00892">
    <property type="entry name" value="EamA"/>
    <property type="match status" value="2"/>
</dbReference>
<evidence type="ECO:0000256" key="3">
    <source>
        <dbReference type="ARBA" id="ARBA00022692"/>
    </source>
</evidence>
<evidence type="ECO:0000256" key="2">
    <source>
        <dbReference type="ARBA" id="ARBA00007362"/>
    </source>
</evidence>
<dbReference type="EMBL" id="CP048836">
    <property type="protein sequence ID" value="QID19328.1"/>
    <property type="molecule type" value="Genomic_DNA"/>
</dbReference>
<evidence type="ECO:0000313" key="9">
    <source>
        <dbReference type="Proteomes" id="UP000501991"/>
    </source>
</evidence>
<evidence type="ECO:0000256" key="5">
    <source>
        <dbReference type="ARBA" id="ARBA00023136"/>
    </source>
</evidence>
<dbReference type="AlphaFoldDB" id="A0A6C1B9A2"/>
<keyword evidence="4 6" id="KW-1133">Transmembrane helix</keyword>
<evidence type="ECO:0000256" key="6">
    <source>
        <dbReference type="SAM" id="Phobius"/>
    </source>
</evidence>
<keyword evidence="3 6" id="KW-0812">Transmembrane</keyword>
<feature type="transmembrane region" description="Helical" evidence="6">
    <location>
        <begin position="236"/>
        <end position="255"/>
    </location>
</feature>
<dbReference type="KEGG" id="azq:G3580_17930"/>
<accession>A0A6C1B9A2</accession>
<evidence type="ECO:0000259" key="7">
    <source>
        <dbReference type="Pfam" id="PF00892"/>
    </source>
</evidence>
<feature type="transmembrane region" description="Helical" evidence="6">
    <location>
        <begin position="144"/>
        <end position="163"/>
    </location>
</feature>
<feature type="transmembrane region" description="Helical" evidence="6">
    <location>
        <begin position="119"/>
        <end position="137"/>
    </location>
</feature>
<gene>
    <name evidence="8" type="ORF">G3580_17930</name>
</gene>
<dbReference type="InterPro" id="IPR050638">
    <property type="entry name" value="AA-Vitamin_Transporters"/>
</dbReference>
<sequence length="313" mass="32471">MSQSGIAAPALDHPAAPSVAGLVFALLAAVGFSFKAIFVKLSYRYGVDAETLLALRMAYSLPVFAVMGWRARATAANGKAPLSRRDYLQLAALGVFGYYLASYLDFLGLDHISAGLERVILFIYPTIVVVLSALFLGKPITRRTGVALVLCYTGVSVAVVHDFKAVSDSGAVMLGSLLVFGSAVSYALYLMGNGQVVGRLGTSRVSAGGSIVAGVLAIGQFFVLRPIGHLDQPLVVHLYALAMGILCLVLPVWCLAEAIRRIGAGPVALVGSFGPIITLAAGAVLLNEPLGLAQLAGAALVIGGVTVMARAKR</sequence>